<comment type="subcellular location">
    <subcellularLocation>
        <location evidence="1">Cytoplasm</location>
    </subcellularLocation>
</comment>
<dbReference type="GO" id="GO:0005737">
    <property type="term" value="C:cytoplasm"/>
    <property type="evidence" value="ECO:0007669"/>
    <property type="project" value="UniProtKB-SubCell"/>
</dbReference>
<dbReference type="InterPro" id="IPR045700">
    <property type="entry name" value="Rab3GAP1"/>
</dbReference>
<name>A0AAV1TSM4_9STRA</name>
<dbReference type="Proteomes" id="UP001162060">
    <property type="component" value="Unassembled WGS sequence"/>
</dbReference>
<protein>
    <recommendedName>
        <fullName evidence="3">Rab3 GTPase-activating protein catalytic subunit</fullName>
    </recommendedName>
</protein>
<evidence type="ECO:0000256" key="4">
    <source>
        <dbReference type="ARBA" id="ARBA00022468"/>
    </source>
</evidence>
<evidence type="ECO:0000256" key="6">
    <source>
        <dbReference type="SAM" id="MobiDB-lite"/>
    </source>
</evidence>
<keyword evidence="5" id="KW-0963">Cytoplasm</keyword>
<evidence type="ECO:0000259" key="7">
    <source>
        <dbReference type="Pfam" id="PF13890"/>
    </source>
</evidence>
<keyword evidence="4" id="KW-0343">GTPase activation</keyword>
<dbReference type="GO" id="GO:0005096">
    <property type="term" value="F:GTPase activator activity"/>
    <property type="evidence" value="ECO:0007669"/>
    <property type="project" value="UniProtKB-KW"/>
</dbReference>
<gene>
    <name evidence="8" type="ORF">PM001_LOCUS10539</name>
</gene>
<dbReference type="EMBL" id="CAKLBY020000086">
    <property type="protein sequence ID" value="CAK7925389.1"/>
    <property type="molecule type" value="Genomic_DNA"/>
</dbReference>
<feature type="domain" description="Rab3GAP catalytic subunit conserved" evidence="7">
    <location>
        <begin position="801"/>
        <end position="970"/>
    </location>
</feature>
<comment type="similarity">
    <text evidence="2">Belongs to the Rab3-GAP catalytic subunit family.</text>
</comment>
<sequence>MQVEEDPSSQFLDFTNATDLEQFIADVEQAIIGWHLNGKGHASLEALSAAPPQRVSAHTGHESVALGAAVWTKELHLHPLEENSIRRYTLTLYVSRHQITRQQEEAAAAPVLTTTRKHKKKWQEGLEHFTPTMLSLAHAGRDFQWGSEQTELEVKEEQEEGRTSYYASVLDDDQELRCSRNQTYKKVQKWFGVDEFLLLNRSTLRRSKKQKKENENDEAKETISNVVGPIQREGTEDIGGKSGDLKVHQDDFAMEDMLIDETEAGMLLSALHVALNNCNCTIPAFVPVFEPSRGMWVGSAVPGATGNVSISFDTDVVPEMNSNQSCISGLLDFFKAKLQLSPQVEQKCRVVADASGDLAIGLTVSASFKYSWNRANDPREIVALNNPLAWRTLEPQQPTDIQHQICQIETQLFGEKHSFPYLGASSTPVEGMDLIICWPQLREGSYVDNVVHSTLDLSSAPQWMLSVRFQDLLSENQLKPHLPLSKRMANLVQVYSNSRELNKDITVSELAPPMPPTPSISKSHSGSATFSSGTASRTSLRQQPSSVSESIPAARAAVVLGNAISSLVSVATWKCSDVEEIRRIISDIFDDDVQGCEELTSDGQKKNGGNFFDKSSFWLGSMTNLIQHGAPLGELVSILATRMSQLQSINSMSLLWVEFVKALRERWFQQQLLPLMRTSTEGGVYGHNTGPHSLDTLFLLKSDTIRLPPPDFRQCLLHQKLQLLNWCILSEAQVSRPNLTASVSTIFGRQNGSGAESATASNNFSSDNGRKDDDEIDSSVSDEEFFDSLEQVKMPSPSSLRPEGVLREMPGIVCLQTNEPLLEPVTQTSVPITEDVAKEQQDLFTRLGASVESGKLRHQIQSTALVSDMQAFKAANPRCCLADFIRWYSPKDWIPLESKMDPAWSELPIEGQGVWWFEEQGMLSERMRFGLGHKHIWQELWETSAPVPAKRQKRSFDPVQESEKVYHYLETLSPHELFHQMLAGAISSSVFALETALPVQVSSQNLPVVHFALQDLCLCGNRAIALLDEALAESQVTFSANRRRKQQCNNNLEPSKAAHHQGQQLQVAFEMALDACWKLVRSIENMEALVTKALALLHYFPVSEEDQISLALVNALLLPSLSQHHQEEISKLLKQSNLRQLVTALVLTSSAPSGASSGPAPVQREYVLRCICPRPFLRDVSSSRAIEAENADPAEMQPENELDESPLVICRMYAAFKKNTVRFALALAESEF</sequence>
<feature type="region of interest" description="Disordered" evidence="6">
    <location>
        <begin position="750"/>
        <end position="779"/>
    </location>
</feature>
<reference evidence="8" key="1">
    <citation type="submission" date="2024-01" db="EMBL/GenBank/DDBJ databases">
        <authorList>
            <person name="Webb A."/>
        </authorList>
    </citation>
    <scope>NUCLEOTIDE SEQUENCE</scope>
    <source>
        <strain evidence="8">Pm1</strain>
    </source>
</reference>
<comment type="caution">
    <text evidence="8">The sequence shown here is derived from an EMBL/GenBank/DDBJ whole genome shotgun (WGS) entry which is preliminary data.</text>
</comment>
<organism evidence="8 9">
    <name type="scientific">Peronospora matthiolae</name>
    <dbReference type="NCBI Taxonomy" id="2874970"/>
    <lineage>
        <taxon>Eukaryota</taxon>
        <taxon>Sar</taxon>
        <taxon>Stramenopiles</taxon>
        <taxon>Oomycota</taxon>
        <taxon>Peronosporomycetes</taxon>
        <taxon>Peronosporales</taxon>
        <taxon>Peronosporaceae</taxon>
        <taxon>Peronospora</taxon>
    </lineage>
</organism>
<dbReference type="PANTHER" id="PTHR21422">
    <property type="entry name" value="RAB3 GTPASE-ACTIVATING PROTEIN CATALYTIC SUBUNIT"/>
    <property type="match status" value="1"/>
</dbReference>
<evidence type="ECO:0000256" key="5">
    <source>
        <dbReference type="ARBA" id="ARBA00022490"/>
    </source>
</evidence>
<dbReference type="Pfam" id="PF13890">
    <property type="entry name" value="Rab3-GTPase_cat"/>
    <property type="match status" value="1"/>
</dbReference>
<proteinExistence type="inferred from homology"/>
<evidence type="ECO:0000256" key="2">
    <source>
        <dbReference type="ARBA" id="ARBA00008856"/>
    </source>
</evidence>
<feature type="compositionally biased region" description="Low complexity" evidence="6">
    <location>
        <begin position="521"/>
        <end position="539"/>
    </location>
</feature>
<feature type="compositionally biased region" description="Polar residues" evidence="6">
    <location>
        <begin position="750"/>
        <end position="767"/>
    </location>
</feature>
<feature type="region of interest" description="Disordered" evidence="6">
    <location>
        <begin position="508"/>
        <end position="547"/>
    </location>
</feature>
<evidence type="ECO:0000256" key="1">
    <source>
        <dbReference type="ARBA" id="ARBA00004496"/>
    </source>
</evidence>
<dbReference type="AlphaFoldDB" id="A0AAV1TSM4"/>
<dbReference type="PANTHER" id="PTHR21422:SF9">
    <property type="entry name" value="RAB3 GTPASE-ACTIVATING PROTEIN CATALYTIC SUBUNIT"/>
    <property type="match status" value="1"/>
</dbReference>
<evidence type="ECO:0000313" key="9">
    <source>
        <dbReference type="Proteomes" id="UP001162060"/>
    </source>
</evidence>
<accession>A0AAV1TSM4</accession>
<dbReference type="InterPro" id="IPR026147">
    <property type="entry name" value="Rab3GAP1_conserved"/>
</dbReference>
<evidence type="ECO:0000313" key="8">
    <source>
        <dbReference type="EMBL" id="CAK7925389.1"/>
    </source>
</evidence>
<evidence type="ECO:0000256" key="3">
    <source>
        <dbReference type="ARBA" id="ARBA00015817"/>
    </source>
</evidence>